<dbReference type="SUPFAM" id="SSF54909">
    <property type="entry name" value="Dimeric alpha+beta barrel"/>
    <property type="match status" value="1"/>
</dbReference>
<dbReference type="Gene3D" id="3.30.70.920">
    <property type="match status" value="1"/>
</dbReference>
<sequence length="181" mass="19485">MPWKIILSLTLVSLEDSGEDGGMPPEPNDVRPYPALDEVDRAILTELATDGRLPNNALAERVGVAPSTCLTRTRALRERGAIRGFHAEVDPAALGLPLQALVSVRLTAHERAAVDAFRARSVRLPGVVSVFHVAGAEDYVLHVRAASGDALRDFVLDHLAVDPVVQHTQTSLIFEQARGMG</sequence>
<keyword evidence="6" id="KW-1185">Reference proteome</keyword>
<keyword evidence="2" id="KW-0238">DNA-binding</keyword>
<dbReference type="GO" id="GO:0043565">
    <property type="term" value="F:sequence-specific DNA binding"/>
    <property type="evidence" value="ECO:0007669"/>
    <property type="project" value="InterPro"/>
</dbReference>
<evidence type="ECO:0000256" key="2">
    <source>
        <dbReference type="ARBA" id="ARBA00023125"/>
    </source>
</evidence>
<dbReference type="InterPro" id="IPR011008">
    <property type="entry name" value="Dimeric_a/b-barrel"/>
</dbReference>
<dbReference type="PANTHER" id="PTHR30154:SF54">
    <property type="entry name" value="POSSIBLE TRANSCRIPTIONAL REGULATORY PROTEIN (PROBABLY LRP_ASNC-FAMILY)"/>
    <property type="match status" value="1"/>
</dbReference>
<dbReference type="SUPFAM" id="SSF46785">
    <property type="entry name" value="Winged helix' DNA-binding domain"/>
    <property type="match status" value="1"/>
</dbReference>
<reference evidence="6" key="1">
    <citation type="submission" date="2016-06" db="EMBL/GenBank/DDBJ databases">
        <authorList>
            <person name="Varghese N."/>
            <person name="Submissions Spin"/>
        </authorList>
    </citation>
    <scope>NUCLEOTIDE SEQUENCE [LARGE SCALE GENOMIC DNA]</scope>
    <source>
        <strain evidence="6">DSM 44875</strain>
    </source>
</reference>
<dbReference type="InterPro" id="IPR011991">
    <property type="entry name" value="ArsR-like_HTH"/>
</dbReference>
<dbReference type="InterPro" id="IPR036388">
    <property type="entry name" value="WH-like_DNA-bd_sf"/>
</dbReference>
<dbReference type="InterPro" id="IPR000485">
    <property type="entry name" value="AsnC-type_HTH_dom"/>
</dbReference>
<name>A0A1C4WXZ0_9ACTN</name>
<dbReference type="AlphaFoldDB" id="A0A1C4WXZ0"/>
<feature type="domain" description="HTH asnC-type" evidence="4">
    <location>
        <begin position="36"/>
        <end position="97"/>
    </location>
</feature>
<proteinExistence type="predicted"/>
<dbReference type="GO" id="GO:0005829">
    <property type="term" value="C:cytosol"/>
    <property type="evidence" value="ECO:0007669"/>
    <property type="project" value="TreeGrafter"/>
</dbReference>
<keyword evidence="1" id="KW-0805">Transcription regulation</keyword>
<gene>
    <name evidence="5" type="ORF">GA0070607_4364</name>
</gene>
<dbReference type="InterPro" id="IPR019888">
    <property type="entry name" value="Tscrpt_reg_AsnC-like"/>
</dbReference>
<evidence type="ECO:0000313" key="5">
    <source>
        <dbReference type="EMBL" id="SCF01038.1"/>
    </source>
</evidence>
<evidence type="ECO:0000256" key="3">
    <source>
        <dbReference type="ARBA" id="ARBA00023163"/>
    </source>
</evidence>
<dbReference type="InterPro" id="IPR036390">
    <property type="entry name" value="WH_DNA-bd_sf"/>
</dbReference>
<dbReference type="InterPro" id="IPR019887">
    <property type="entry name" value="Tscrpt_reg_AsnC/Lrp_C"/>
</dbReference>
<dbReference type="GO" id="GO:0043200">
    <property type="term" value="P:response to amino acid"/>
    <property type="evidence" value="ECO:0007669"/>
    <property type="project" value="TreeGrafter"/>
</dbReference>
<dbReference type="PRINTS" id="PR00033">
    <property type="entry name" value="HTHASNC"/>
</dbReference>
<dbReference type="Gene3D" id="1.10.10.10">
    <property type="entry name" value="Winged helix-like DNA-binding domain superfamily/Winged helix DNA-binding domain"/>
    <property type="match status" value="1"/>
</dbReference>
<dbReference type="SMART" id="SM00344">
    <property type="entry name" value="HTH_ASNC"/>
    <property type="match status" value="1"/>
</dbReference>
<dbReference type="EMBL" id="LT607412">
    <property type="protein sequence ID" value="SCF01038.1"/>
    <property type="molecule type" value="Genomic_DNA"/>
</dbReference>
<evidence type="ECO:0000313" key="6">
    <source>
        <dbReference type="Proteomes" id="UP000198243"/>
    </source>
</evidence>
<dbReference type="PROSITE" id="PS50956">
    <property type="entry name" value="HTH_ASNC_2"/>
    <property type="match status" value="1"/>
</dbReference>
<organism evidence="5 6">
    <name type="scientific">Micromonospora coriariae</name>
    <dbReference type="NCBI Taxonomy" id="285665"/>
    <lineage>
        <taxon>Bacteria</taxon>
        <taxon>Bacillati</taxon>
        <taxon>Actinomycetota</taxon>
        <taxon>Actinomycetes</taxon>
        <taxon>Micromonosporales</taxon>
        <taxon>Micromonosporaceae</taxon>
        <taxon>Micromonospora</taxon>
    </lineage>
</organism>
<evidence type="ECO:0000259" key="4">
    <source>
        <dbReference type="PROSITE" id="PS50956"/>
    </source>
</evidence>
<accession>A0A1C4WXZ0</accession>
<dbReference type="PANTHER" id="PTHR30154">
    <property type="entry name" value="LEUCINE-RESPONSIVE REGULATORY PROTEIN"/>
    <property type="match status" value="1"/>
</dbReference>
<dbReference type="Pfam" id="PF13404">
    <property type="entry name" value="HTH_AsnC-type"/>
    <property type="match status" value="1"/>
</dbReference>
<dbReference type="CDD" id="cd00090">
    <property type="entry name" value="HTH_ARSR"/>
    <property type="match status" value="1"/>
</dbReference>
<protein>
    <submittedName>
        <fullName evidence="5">Transcriptional regulator, AsnC family</fullName>
    </submittedName>
</protein>
<evidence type="ECO:0000256" key="1">
    <source>
        <dbReference type="ARBA" id="ARBA00023015"/>
    </source>
</evidence>
<keyword evidence="3" id="KW-0804">Transcription</keyword>
<dbReference type="Pfam" id="PF01037">
    <property type="entry name" value="AsnC_trans_reg"/>
    <property type="match status" value="1"/>
</dbReference>
<dbReference type="Proteomes" id="UP000198243">
    <property type="component" value="Chromosome I"/>
</dbReference>